<keyword evidence="1" id="KW-1133">Transmembrane helix</keyword>
<gene>
    <name evidence="2" type="ORF">MAA8898_02598</name>
</gene>
<keyword evidence="1" id="KW-0812">Transmembrane</keyword>
<dbReference type="OrthoDB" id="8115457at2"/>
<organism evidence="2 3">
    <name type="scientific">Maliponia aquimaris</name>
    <dbReference type="NCBI Taxonomy" id="1673631"/>
    <lineage>
        <taxon>Bacteria</taxon>
        <taxon>Pseudomonadati</taxon>
        <taxon>Pseudomonadota</taxon>
        <taxon>Alphaproteobacteria</taxon>
        <taxon>Rhodobacterales</taxon>
        <taxon>Paracoccaceae</taxon>
        <taxon>Maliponia</taxon>
    </lineage>
</organism>
<keyword evidence="3" id="KW-1185">Reference proteome</keyword>
<keyword evidence="1" id="KW-0472">Membrane</keyword>
<evidence type="ECO:0000313" key="3">
    <source>
        <dbReference type="Proteomes" id="UP000207598"/>
    </source>
</evidence>
<evidence type="ECO:0000313" key="2">
    <source>
        <dbReference type="EMBL" id="SMX42409.1"/>
    </source>
</evidence>
<reference evidence="2 3" key="1">
    <citation type="submission" date="2017-05" db="EMBL/GenBank/DDBJ databases">
        <authorList>
            <person name="Song R."/>
            <person name="Chenine A.L."/>
            <person name="Ruprecht R.M."/>
        </authorList>
    </citation>
    <scope>NUCLEOTIDE SEQUENCE [LARGE SCALE GENOMIC DNA]</scope>
    <source>
        <strain evidence="2 3">CECT 8898</strain>
    </source>
</reference>
<feature type="transmembrane region" description="Helical" evidence="1">
    <location>
        <begin position="49"/>
        <end position="72"/>
    </location>
</feature>
<proteinExistence type="predicted"/>
<accession>A0A238KHS9</accession>
<feature type="transmembrane region" description="Helical" evidence="1">
    <location>
        <begin position="7"/>
        <end position="29"/>
    </location>
</feature>
<sequence>MPRLVRLFVIQSLIGAGVATVFVALLLALDVANLWYLVTHTRGGVLAAIVLWVHFAAVFAGVQFAISVMRLADVEGDREGPRGGPPEPVRVEALGRLPIIGRKRASGRPD</sequence>
<evidence type="ECO:0000256" key="1">
    <source>
        <dbReference type="SAM" id="Phobius"/>
    </source>
</evidence>
<dbReference type="AlphaFoldDB" id="A0A238KHS9"/>
<dbReference type="RefSeq" id="WP_094021418.1">
    <property type="nucleotide sequence ID" value="NZ_FXYF01000006.1"/>
</dbReference>
<name>A0A238KHS9_9RHOB</name>
<dbReference type="Proteomes" id="UP000207598">
    <property type="component" value="Unassembled WGS sequence"/>
</dbReference>
<dbReference type="EMBL" id="FXYF01000006">
    <property type="protein sequence ID" value="SMX42409.1"/>
    <property type="molecule type" value="Genomic_DNA"/>
</dbReference>
<protein>
    <submittedName>
        <fullName evidence="2">Uncharacterized protein</fullName>
    </submittedName>
</protein>